<dbReference type="Pfam" id="PF10080">
    <property type="entry name" value="FtrD-like"/>
    <property type="match status" value="1"/>
</dbReference>
<protein>
    <recommendedName>
        <fullName evidence="1">Membrane iron-sulfur containing protein FtrD-like domain-containing protein</fullName>
    </recommendedName>
</protein>
<evidence type="ECO:0000313" key="2">
    <source>
        <dbReference type="EMBL" id="KYC47028.1"/>
    </source>
</evidence>
<proteinExistence type="predicted"/>
<dbReference type="EMBL" id="LNGD01000170">
    <property type="protein sequence ID" value="KYC47028.1"/>
    <property type="molecule type" value="Genomic_DNA"/>
</dbReference>
<gene>
    <name evidence="2" type="ORF">AMQ74_01725</name>
</gene>
<evidence type="ECO:0000313" key="3">
    <source>
        <dbReference type="Proteomes" id="UP000075578"/>
    </source>
</evidence>
<dbReference type="Proteomes" id="UP000075578">
    <property type="component" value="Unassembled WGS sequence"/>
</dbReference>
<accession>A0A150IQ56</accession>
<organism evidence="2 3">
    <name type="scientific">Candidatus Methanofastidiosum methylothiophilum</name>
    <dbReference type="NCBI Taxonomy" id="1705564"/>
    <lineage>
        <taxon>Archaea</taxon>
        <taxon>Methanobacteriati</taxon>
        <taxon>Methanobacteriota</taxon>
        <taxon>Stenosarchaea group</taxon>
        <taxon>Candidatus Methanofastidiosia</taxon>
        <taxon>Candidatus Methanofastidiosales</taxon>
        <taxon>Candidatus Methanofastidiosaceae</taxon>
        <taxon>Candidatus Methanofastidiosum</taxon>
    </lineage>
</organism>
<evidence type="ECO:0000259" key="1">
    <source>
        <dbReference type="Pfam" id="PF10080"/>
    </source>
</evidence>
<reference evidence="2 3" key="1">
    <citation type="journal article" date="2016" name="ISME J.">
        <title>Chasing the elusive Euryarchaeota class WSA2: genomes reveal a uniquely fastidious methyl-reducing methanogen.</title>
        <authorList>
            <person name="Nobu M.K."/>
            <person name="Narihiro T."/>
            <person name="Kuroda K."/>
            <person name="Mei R."/>
            <person name="Liu W.T."/>
        </authorList>
    </citation>
    <scope>NUCLEOTIDE SEQUENCE [LARGE SCALE GENOMIC DNA]</scope>
    <source>
        <strain evidence="2">U1lsi0528_Bin089</strain>
    </source>
</reference>
<feature type="domain" description="Membrane iron-sulfur containing protein FtrD-like" evidence="1">
    <location>
        <begin position="50"/>
        <end position="152"/>
    </location>
</feature>
<dbReference type="InterPro" id="IPR018758">
    <property type="entry name" value="FtrD-like"/>
</dbReference>
<dbReference type="AlphaFoldDB" id="A0A150IQ56"/>
<comment type="caution">
    <text evidence="2">The sequence shown here is derived from an EMBL/GenBank/DDBJ whole genome shotgun (WGS) entry which is preliminary data.</text>
</comment>
<name>A0A150IQ56_9EURY</name>
<sequence>MDKTMLNALIAIGILFGAILFPGCSSTVNRSKANSVNFEQINITIPEITETATFYKYESQDKTVSFFAVKSFGGKIKVAFNACDVCYPEKKGYRQEGNYMVCNYCGLKFSINEIGTENKVGGGCWPSYLPFQVRGNNIVIEKSALEDGKWRF</sequence>